<gene>
    <name evidence="2" type="ORF">I2H36_06970</name>
</gene>
<reference evidence="2 3" key="1">
    <citation type="submission" date="2020-11" db="EMBL/GenBank/DDBJ databases">
        <authorList>
            <person name="Kim M.K."/>
        </authorList>
    </citation>
    <scope>NUCLEOTIDE SEQUENCE [LARGE SCALE GENOMIC DNA]</scope>
    <source>
        <strain evidence="2 3">BT290</strain>
    </source>
</reference>
<proteinExistence type="predicted"/>
<dbReference type="Pfam" id="PF00149">
    <property type="entry name" value="Metallophos"/>
    <property type="match status" value="1"/>
</dbReference>
<comment type="caution">
    <text evidence="2">The sequence shown here is derived from an EMBL/GenBank/DDBJ whole genome shotgun (WGS) entry which is preliminary data.</text>
</comment>
<evidence type="ECO:0000313" key="3">
    <source>
        <dbReference type="Proteomes" id="UP000611708"/>
    </source>
</evidence>
<accession>A0ABS0HQL1</accession>
<dbReference type="Gene3D" id="3.60.21.10">
    <property type="match status" value="1"/>
</dbReference>
<dbReference type="EMBL" id="JADQDN010000002">
    <property type="protein sequence ID" value="MBF9195772.1"/>
    <property type="molecule type" value="Genomic_DNA"/>
</dbReference>
<feature type="domain" description="Calcineurin-like phosphoesterase" evidence="1">
    <location>
        <begin position="16"/>
        <end position="200"/>
    </location>
</feature>
<dbReference type="SUPFAM" id="SSF56300">
    <property type="entry name" value="Metallo-dependent phosphatases"/>
    <property type="match status" value="1"/>
</dbReference>
<protein>
    <submittedName>
        <fullName evidence="2">Metallophosphoesterase family protein</fullName>
    </submittedName>
</protein>
<keyword evidence="3" id="KW-1185">Reference proteome</keyword>
<dbReference type="RefSeq" id="WP_196263128.1">
    <property type="nucleotide sequence ID" value="NZ_JADQDN010000002.1"/>
</dbReference>
<evidence type="ECO:0000259" key="1">
    <source>
        <dbReference type="Pfam" id="PF00149"/>
    </source>
</evidence>
<dbReference type="Proteomes" id="UP000611708">
    <property type="component" value="Unassembled WGS sequence"/>
</dbReference>
<sequence length="333" mass="35890">MILTGDRLTPVACNGILVIGDPHVGSRRPGRRKDVVWPQAVLGKLERCVAIANERQLAVVILGDLFDRPVETDMALKNQLVRILKNFHHRPIVNVGNHDIQHTTLTDSDSLALLGLCDVVDVVAASAPVAEFQIGARRVGVGMTPYGQAIPTDARGSFSGADLQAWFTHHDIAFDGGYPGAVPPFAVEGCDVLINGHIHKTQKAVVAGRTRWLNPGNITRQSVDLIDHVPRAWVLDGDGELEAQALPFESNVFDLTGRVVDAADEALVAREVESAFVTLLQAESSTELKRSGDGSIIRDEIEAKFSADSTSDDVRAIVRSLLGEAVERHASQG</sequence>
<evidence type="ECO:0000313" key="2">
    <source>
        <dbReference type="EMBL" id="MBF9195772.1"/>
    </source>
</evidence>
<dbReference type="InterPro" id="IPR029052">
    <property type="entry name" value="Metallo-depent_PP-like"/>
</dbReference>
<dbReference type="InterPro" id="IPR004843">
    <property type="entry name" value="Calcineurin-like_PHP"/>
</dbReference>
<organism evidence="2 3">
    <name type="scientific">Microvirga terrestris</name>
    <dbReference type="NCBI Taxonomy" id="2791024"/>
    <lineage>
        <taxon>Bacteria</taxon>
        <taxon>Pseudomonadati</taxon>
        <taxon>Pseudomonadota</taxon>
        <taxon>Alphaproteobacteria</taxon>
        <taxon>Hyphomicrobiales</taxon>
        <taxon>Methylobacteriaceae</taxon>
        <taxon>Microvirga</taxon>
    </lineage>
</organism>
<name>A0ABS0HQL1_9HYPH</name>